<sequence>MSAHPNLTPLVNHLISTIFRSKCEKALAASDAIYYQRILHAVACVGLESAFRFDEGFETSIKARSFAIHGYAQRGKFPVNGAVEMRFLNASSQIMSNACGKVSEKIICTIDIIPAAALKNCKARGNRGSALDT</sequence>
<organism evidence="1 2">
    <name type="scientific">Linnemannia gamsii</name>
    <dbReference type="NCBI Taxonomy" id="64522"/>
    <lineage>
        <taxon>Eukaryota</taxon>
        <taxon>Fungi</taxon>
        <taxon>Fungi incertae sedis</taxon>
        <taxon>Mucoromycota</taxon>
        <taxon>Mortierellomycotina</taxon>
        <taxon>Mortierellomycetes</taxon>
        <taxon>Mortierellales</taxon>
        <taxon>Mortierellaceae</taxon>
        <taxon>Linnemannia</taxon>
    </lineage>
</organism>
<evidence type="ECO:0000313" key="2">
    <source>
        <dbReference type="Proteomes" id="UP001194696"/>
    </source>
</evidence>
<protein>
    <submittedName>
        <fullName evidence="1">Uncharacterized protein</fullName>
    </submittedName>
</protein>
<evidence type="ECO:0000313" key="1">
    <source>
        <dbReference type="EMBL" id="KAG0292864.1"/>
    </source>
</evidence>
<accession>A0ABQ7K7H6</accession>
<gene>
    <name evidence="1" type="ORF">BGZ96_003564</name>
</gene>
<proteinExistence type="predicted"/>
<comment type="caution">
    <text evidence="1">The sequence shown here is derived from an EMBL/GenBank/DDBJ whole genome shotgun (WGS) entry which is preliminary data.</text>
</comment>
<keyword evidence="2" id="KW-1185">Reference proteome</keyword>
<name>A0ABQ7K7H6_9FUNG</name>
<reference evidence="1 2" key="1">
    <citation type="journal article" date="2020" name="Fungal Divers.">
        <title>Resolving the Mortierellaceae phylogeny through synthesis of multi-gene phylogenetics and phylogenomics.</title>
        <authorList>
            <person name="Vandepol N."/>
            <person name="Liber J."/>
            <person name="Desiro A."/>
            <person name="Na H."/>
            <person name="Kennedy M."/>
            <person name="Barry K."/>
            <person name="Grigoriev I.V."/>
            <person name="Miller A.N."/>
            <person name="O'Donnell K."/>
            <person name="Stajich J.E."/>
            <person name="Bonito G."/>
        </authorList>
    </citation>
    <scope>NUCLEOTIDE SEQUENCE [LARGE SCALE GENOMIC DNA]</scope>
    <source>
        <strain evidence="1 2">AD045</strain>
    </source>
</reference>
<dbReference type="Proteomes" id="UP001194696">
    <property type="component" value="Unassembled WGS sequence"/>
</dbReference>
<dbReference type="EMBL" id="JAAAIM010000178">
    <property type="protein sequence ID" value="KAG0292864.1"/>
    <property type="molecule type" value="Genomic_DNA"/>
</dbReference>